<dbReference type="InterPro" id="IPR016195">
    <property type="entry name" value="Pol/histidinol_Pase-like"/>
</dbReference>
<evidence type="ECO:0000256" key="1">
    <source>
        <dbReference type="ARBA" id="ARBA00005750"/>
    </source>
</evidence>
<dbReference type="AlphaFoldDB" id="A0A4Y7RHF8"/>
<accession>A0A4Y7RHF8</accession>
<comment type="catalytic activity">
    <reaction evidence="5">
        <text>O-phospho-L-tyrosyl-[protein] + H2O = L-tyrosyl-[protein] + phosphate</text>
        <dbReference type="Rhea" id="RHEA:10684"/>
        <dbReference type="Rhea" id="RHEA-COMP:10136"/>
        <dbReference type="Rhea" id="RHEA-COMP:20101"/>
        <dbReference type="ChEBI" id="CHEBI:15377"/>
        <dbReference type="ChEBI" id="CHEBI:43474"/>
        <dbReference type="ChEBI" id="CHEBI:46858"/>
        <dbReference type="ChEBI" id="CHEBI:61978"/>
        <dbReference type="EC" id="3.1.3.48"/>
    </reaction>
</comment>
<dbReference type="SUPFAM" id="SSF89550">
    <property type="entry name" value="PHP domain-like"/>
    <property type="match status" value="1"/>
</dbReference>
<dbReference type="PANTHER" id="PTHR39181:SF1">
    <property type="entry name" value="TYROSINE-PROTEIN PHOSPHATASE YWQE"/>
    <property type="match status" value="1"/>
</dbReference>
<dbReference type="Gene3D" id="3.20.20.140">
    <property type="entry name" value="Metal-dependent hydrolases"/>
    <property type="match status" value="1"/>
</dbReference>
<comment type="similarity">
    <text evidence="1">Belongs to the metallo-dependent hydrolases superfamily. CpsB/CapC family.</text>
</comment>
<evidence type="ECO:0000313" key="7">
    <source>
        <dbReference type="Proteomes" id="UP000298324"/>
    </source>
</evidence>
<dbReference type="PANTHER" id="PTHR39181">
    <property type="entry name" value="TYROSINE-PROTEIN PHOSPHATASE YWQE"/>
    <property type="match status" value="1"/>
</dbReference>
<keyword evidence="3 6" id="KW-0378">Hydrolase</keyword>
<keyword evidence="7" id="KW-1185">Reference proteome</keyword>
<dbReference type="InterPro" id="IPR016667">
    <property type="entry name" value="Caps_polysacc_synth_CpsB/CapC"/>
</dbReference>
<dbReference type="Proteomes" id="UP000298324">
    <property type="component" value="Unassembled WGS sequence"/>
</dbReference>
<dbReference type="Pfam" id="PF19567">
    <property type="entry name" value="CpsB_CapC"/>
    <property type="match status" value="1"/>
</dbReference>
<protein>
    <recommendedName>
        <fullName evidence="2">protein-tyrosine-phosphatase</fullName>
        <ecNumber evidence="2">3.1.3.48</ecNumber>
    </recommendedName>
</protein>
<evidence type="ECO:0000256" key="2">
    <source>
        <dbReference type="ARBA" id="ARBA00013064"/>
    </source>
</evidence>
<dbReference type="RefSeq" id="WP_190239916.1">
    <property type="nucleotide sequence ID" value="NZ_QFGA01000001.1"/>
</dbReference>
<name>A0A4Y7RHF8_9FIRM</name>
<gene>
    <name evidence="6" type="primary">ywqE</name>
    <name evidence="6" type="ORF">Psch_01786</name>
</gene>
<evidence type="ECO:0000313" key="6">
    <source>
        <dbReference type="EMBL" id="TEB08231.1"/>
    </source>
</evidence>
<dbReference type="PIRSF" id="PIRSF016557">
    <property type="entry name" value="Caps_synth_CpsB"/>
    <property type="match status" value="1"/>
</dbReference>
<comment type="caution">
    <text evidence="6">The sequence shown here is derived from an EMBL/GenBank/DDBJ whole genome shotgun (WGS) entry which is preliminary data.</text>
</comment>
<keyword evidence="4" id="KW-0904">Protein phosphatase</keyword>
<sequence>MIDIHSHILPGLDDGAGSVEESLAMARRAAADGIRMMVATPHVITGLYPNGRETILSAVEQLQRVFEDNGIDLPILPGAEYRLEPDLPKRMARGELLTVNDGGRYLLVEMPAALVPDYTGQVFYELQLQGLTPIIAHPERNEGFARDHGLLHELVSHGALVQITAGSLTGLLGSAAAANARAFLRQGCVHFIATDAHASSDRAPVLSTASREAARLAGEEEGISLVTGNPRRAIRGERIETGEIKDLRPAGRGIFSFFRKYLPK</sequence>
<reference evidence="6 7" key="1">
    <citation type="journal article" date="2018" name="Environ. Microbiol.">
        <title>Novel energy conservation strategies and behaviour of Pelotomaculum schinkii driving syntrophic propionate catabolism.</title>
        <authorList>
            <person name="Hidalgo-Ahumada C.A.P."/>
            <person name="Nobu M.K."/>
            <person name="Narihiro T."/>
            <person name="Tamaki H."/>
            <person name="Liu W.T."/>
            <person name="Kamagata Y."/>
            <person name="Stams A.J.M."/>
            <person name="Imachi H."/>
            <person name="Sousa D.Z."/>
        </authorList>
    </citation>
    <scope>NUCLEOTIDE SEQUENCE [LARGE SCALE GENOMIC DNA]</scope>
    <source>
        <strain evidence="6 7">HH</strain>
    </source>
</reference>
<dbReference type="GO" id="GO:0030145">
    <property type="term" value="F:manganese ion binding"/>
    <property type="evidence" value="ECO:0007669"/>
    <property type="project" value="InterPro"/>
</dbReference>
<evidence type="ECO:0000256" key="4">
    <source>
        <dbReference type="ARBA" id="ARBA00022912"/>
    </source>
</evidence>
<organism evidence="6 7">
    <name type="scientific">Pelotomaculum schinkii</name>
    <dbReference type="NCBI Taxonomy" id="78350"/>
    <lineage>
        <taxon>Bacteria</taxon>
        <taxon>Bacillati</taxon>
        <taxon>Bacillota</taxon>
        <taxon>Clostridia</taxon>
        <taxon>Eubacteriales</taxon>
        <taxon>Desulfotomaculaceae</taxon>
        <taxon>Pelotomaculum</taxon>
    </lineage>
</organism>
<dbReference type="EC" id="3.1.3.48" evidence="2"/>
<dbReference type="EMBL" id="QFGA01000001">
    <property type="protein sequence ID" value="TEB08231.1"/>
    <property type="molecule type" value="Genomic_DNA"/>
</dbReference>
<dbReference type="GO" id="GO:0004725">
    <property type="term" value="F:protein tyrosine phosphatase activity"/>
    <property type="evidence" value="ECO:0007669"/>
    <property type="project" value="UniProtKB-EC"/>
</dbReference>
<evidence type="ECO:0000256" key="5">
    <source>
        <dbReference type="ARBA" id="ARBA00051722"/>
    </source>
</evidence>
<evidence type="ECO:0000256" key="3">
    <source>
        <dbReference type="ARBA" id="ARBA00022801"/>
    </source>
</evidence>
<proteinExistence type="inferred from homology"/>